<sequence length="386" mass="44045">MVMKTSICTLLISLLGLVAFAQQDQNQTDLDALYQAIQKMPSYKKLLKGDASYQRLYEEVKEKVKNADEKTTFKQLSRLIYPINDNHLGFYRTPDSTLKAAYVTLPINIDSLRKQLAQKDKNELEGIYYMGDYEFGLYTADQQHYKLVLLKNGILMSEIIKTPYGGYDCVQYGGRNVPYQLIKNVRLINGVLIGTPFVKSKEKRFSTLAKSAENFEYRPINDETGYLRLSSFNADNANIKKSEEFYKTIDGRLASKYLIVDLRNNTGGAYKTSQKFINLFKKYKGKIFILQNAQTVSNAEQVIIGLKGQKNIVTLGEQSKGMITFGSNYGKIILLPSGRFTFYPTDMEGIDKELAYESRGVNPDVLLDPYKSDWIEQTLEYIKKTP</sequence>
<dbReference type="Pfam" id="PF03572">
    <property type="entry name" value="Peptidase_S41"/>
    <property type="match status" value="1"/>
</dbReference>
<dbReference type="Proteomes" id="UP000284120">
    <property type="component" value="Unassembled WGS sequence"/>
</dbReference>
<feature type="signal peptide" evidence="1">
    <location>
        <begin position="1"/>
        <end position="21"/>
    </location>
</feature>
<organism evidence="3 4">
    <name type="scientific">Pedobacter chitinilyticus</name>
    <dbReference type="NCBI Taxonomy" id="2233776"/>
    <lineage>
        <taxon>Bacteria</taxon>
        <taxon>Pseudomonadati</taxon>
        <taxon>Bacteroidota</taxon>
        <taxon>Sphingobacteriia</taxon>
        <taxon>Sphingobacteriales</taxon>
        <taxon>Sphingobacteriaceae</taxon>
        <taxon>Pedobacter</taxon>
    </lineage>
</organism>
<dbReference type="GO" id="GO:0008236">
    <property type="term" value="F:serine-type peptidase activity"/>
    <property type="evidence" value="ECO:0007669"/>
    <property type="project" value="InterPro"/>
</dbReference>
<evidence type="ECO:0000256" key="1">
    <source>
        <dbReference type="SAM" id="SignalP"/>
    </source>
</evidence>
<dbReference type="EMBL" id="SAYW01000005">
    <property type="protein sequence ID" value="RWU05538.1"/>
    <property type="molecule type" value="Genomic_DNA"/>
</dbReference>
<evidence type="ECO:0000313" key="3">
    <source>
        <dbReference type="EMBL" id="RWU05538.1"/>
    </source>
</evidence>
<dbReference type="GO" id="GO:0006508">
    <property type="term" value="P:proteolysis"/>
    <property type="evidence" value="ECO:0007669"/>
    <property type="project" value="InterPro"/>
</dbReference>
<dbReference type="Gene3D" id="3.90.226.10">
    <property type="entry name" value="2-enoyl-CoA Hydratase, Chain A, domain 1"/>
    <property type="match status" value="2"/>
</dbReference>
<comment type="caution">
    <text evidence="3">The sequence shown here is derived from an EMBL/GenBank/DDBJ whole genome shotgun (WGS) entry which is preliminary data.</text>
</comment>
<name>A0A3S3PFZ5_9SPHI</name>
<keyword evidence="4" id="KW-1185">Reference proteome</keyword>
<keyword evidence="1" id="KW-0732">Signal</keyword>
<proteinExistence type="predicted"/>
<dbReference type="OrthoDB" id="2327485at2"/>
<dbReference type="InterPro" id="IPR029045">
    <property type="entry name" value="ClpP/crotonase-like_dom_sf"/>
</dbReference>
<dbReference type="InterPro" id="IPR005151">
    <property type="entry name" value="Tail-specific_protease"/>
</dbReference>
<evidence type="ECO:0000259" key="2">
    <source>
        <dbReference type="Pfam" id="PF03572"/>
    </source>
</evidence>
<feature type="domain" description="Tail specific protease" evidence="2">
    <location>
        <begin position="224"/>
        <end position="282"/>
    </location>
</feature>
<dbReference type="SUPFAM" id="SSF52096">
    <property type="entry name" value="ClpP/crotonase"/>
    <property type="match status" value="1"/>
</dbReference>
<dbReference type="AlphaFoldDB" id="A0A3S3PFZ5"/>
<protein>
    <recommendedName>
        <fullName evidence="2">Tail specific protease domain-containing protein</fullName>
    </recommendedName>
</protein>
<gene>
    <name evidence="3" type="ORF">DPV69_15425</name>
</gene>
<accession>A0A3S3PFZ5</accession>
<evidence type="ECO:0000313" key="4">
    <source>
        <dbReference type="Proteomes" id="UP000284120"/>
    </source>
</evidence>
<reference evidence="3 4" key="1">
    <citation type="submission" date="2018-06" db="EMBL/GenBank/DDBJ databases">
        <title>Pedobacter endophyticus sp. nov., an endophytic bacterium isolated from a leaf of Triticum aestivum.</title>
        <authorList>
            <person name="Zhang L."/>
        </authorList>
    </citation>
    <scope>NUCLEOTIDE SEQUENCE [LARGE SCALE GENOMIC DNA]</scope>
    <source>
        <strain evidence="3 4">CM134L-2</strain>
    </source>
</reference>
<feature type="chain" id="PRO_5018772256" description="Tail specific protease domain-containing protein" evidence="1">
    <location>
        <begin position="22"/>
        <end position="386"/>
    </location>
</feature>